<evidence type="ECO:0000256" key="7">
    <source>
        <dbReference type="ARBA" id="ARBA00023239"/>
    </source>
</evidence>
<evidence type="ECO:0000256" key="2">
    <source>
        <dbReference type="ARBA" id="ARBA00022691"/>
    </source>
</evidence>
<reference evidence="11 12" key="1">
    <citation type="journal article" name="Nat. Commun.">
        <title>Undinarchaeota illuminate DPANN phylogeny and the impact of gene transfer on archaeal evolution.</title>
        <authorList>
            <person name="Dombrowski N."/>
            <person name="Williams T.A."/>
            <person name="Sun J."/>
            <person name="Woodcroft B.J."/>
            <person name="Lee J.H."/>
            <person name="Minh B.Q."/>
            <person name="Rinke C."/>
            <person name="Spang A."/>
        </authorList>
    </citation>
    <scope>NUCLEOTIDE SEQUENCE [LARGE SCALE GENOMIC DNA]</scope>
    <source>
        <strain evidence="11">MAG_bin1129</strain>
    </source>
</reference>
<dbReference type="Proteomes" id="UP000646946">
    <property type="component" value="Unassembled WGS sequence"/>
</dbReference>
<dbReference type="SFLD" id="SFLDS00029">
    <property type="entry name" value="Radical_SAM"/>
    <property type="match status" value="1"/>
</dbReference>
<keyword evidence="12" id="KW-1185">Reference proteome</keyword>
<evidence type="ECO:0000256" key="1">
    <source>
        <dbReference type="ARBA" id="ARBA00022485"/>
    </source>
</evidence>
<dbReference type="InterPro" id="IPR007197">
    <property type="entry name" value="rSAM"/>
</dbReference>
<dbReference type="SFLD" id="SFLDF00284">
    <property type="entry name" value="tRNA_wybutosine-synthesizing"/>
    <property type="match status" value="1"/>
</dbReference>
<comment type="cofactor">
    <cofactor evidence="9">
        <name>[4Fe-4S] cluster</name>
        <dbReference type="ChEBI" id="CHEBI:49883"/>
    </cofactor>
    <text evidence="9">Binds 2 [4Fe-4S] clusters. Binds 1 [4Fe-4S] cluster coordinated with 3 cysteines and an exchangeable S-adenosyl-L-methionine.</text>
</comment>
<dbReference type="SFLD" id="SFLDG01071">
    <property type="entry name" value="tRNA_wybutosine-synthesizing"/>
    <property type="match status" value="1"/>
</dbReference>
<evidence type="ECO:0000256" key="9">
    <source>
        <dbReference type="HAMAP-Rule" id="MF_01921"/>
    </source>
</evidence>
<feature type="binding site" evidence="9">
    <location>
        <position position="43"/>
    </location>
    <ligand>
        <name>[4Fe-4S] cluster</name>
        <dbReference type="ChEBI" id="CHEBI:49883"/>
        <label>1</label>
    </ligand>
</feature>
<comment type="function">
    <text evidence="9">Component of the wyosine derivatives biosynthesis pathway that catalyzes the condensation of N-methylguanine with 2 carbon atoms from pyruvate to form the tricyclic 4-demethylwyosine (imG-14) on guanosine-37 of tRNA(Phe).</text>
</comment>
<dbReference type="GO" id="GO:0046872">
    <property type="term" value="F:metal ion binding"/>
    <property type="evidence" value="ECO:0007669"/>
    <property type="project" value="UniProtKB-KW"/>
</dbReference>
<dbReference type="NCBIfam" id="TIGR03972">
    <property type="entry name" value="rSAM_TYW1"/>
    <property type="match status" value="1"/>
</dbReference>
<dbReference type="GO" id="GO:0005737">
    <property type="term" value="C:cytoplasm"/>
    <property type="evidence" value="ECO:0007669"/>
    <property type="project" value="UniProtKB-SubCell"/>
</dbReference>
<dbReference type="PROSITE" id="PS51918">
    <property type="entry name" value="RADICAL_SAM"/>
    <property type="match status" value="1"/>
</dbReference>
<dbReference type="InterPro" id="IPR034556">
    <property type="entry name" value="tRNA_wybutosine-synthase"/>
</dbReference>
<keyword evidence="4 9" id="KW-0479">Metal-binding</keyword>
<dbReference type="PANTHER" id="PTHR13930">
    <property type="entry name" value="S-ADENOSYL-L-METHIONINE-DEPENDENT TRNA 4-DEMETHYLWYOSINE SYNTHASE"/>
    <property type="match status" value="1"/>
</dbReference>
<dbReference type="GO" id="GO:0102521">
    <property type="term" value="F:tRNA-4-demethylwyosine synthase activity"/>
    <property type="evidence" value="ECO:0007669"/>
    <property type="project" value="UniProtKB-EC"/>
</dbReference>
<name>A0A832V2X1_9ARCH</name>
<dbReference type="InterPro" id="IPR058240">
    <property type="entry name" value="rSAM_sf"/>
</dbReference>
<gene>
    <name evidence="9" type="primary">taw1</name>
    <name evidence="11" type="ORF">H1016_05725</name>
</gene>
<evidence type="ECO:0000256" key="3">
    <source>
        <dbReference type="ARBA" id="ARBA00022694"/>
    </source>
</evidence>
<dbReference type="EMBL" id="DVAB01000052">
    <property type="protein sequence ID" value="HIK01003.1"/>
    <property type="molecule type" value="Genomic_DNA"/>
</dbReference>
<dbReference type="Pfam" id="PF08608">
    <property type="entry name" value="Wyosine_form"/>
    <property type="match status" value="1"/>
</dbReference>
<dbReference type="GO" id="GO:0051539">
    <property type="term" value="F:4 iron, 4 sulfur cluster binding"/>
    <property type="evidence" value="ECO:0007669"/>
    <property type="project" value="UniProtKB-UniRule"/>
</dbReference>
<keyword evidence="6 9" id="KW-0411">Iron-sulfur</keyword>
<comment type="catalytic activity">
    <reaction evidence="8 9">
        <text>N(1)-methylguanosine(37) in tRNA(Phe) + pyruvate + S-adenosyl-L-methionine = 4-demethylwyosine(37) in tRNA(Phe) + 5'-deoxyadenosine + L-methionine + CO2 + H2O</text>
        <dbReference type="Rhea" id="RHEA:36347"/>
        <dbReference type="Rhea" id="RHEA-COMP:10164"/>
        <dbReference type="Rhea" id="RHEA-COMP:10165"/>
        <dbReference type="ChEBI" id="CHEBI:15361"/>
        <dbReference type="ChEBI" id="CHEBI:15377"/>
        <dbReference type="ChEBI" id="CHEBI:16526"/>
        <dbReference type="ChEBI" id="CHEBI:17319"/>
        <dbReference type="ChEBI" id="CHEBI:57844"/>
        <dbReference type="ChEBI" id="CHEBI:59789"/>
        <dbReference type="ChEBI" id="CHEBI:64315"/>
        <dbReference type="ChEBI" id="CHEBI:73542"/>
        <dbReference type="EC" id="4.1.3.44"/>
    </reaction>
</comment>
<keyword evidence="1 9" id="KW-0004">4Fe-4S</keyword>
<comment type="similarity">
    <text evidence="9">Belongs to the TYW1 family.</text>
</comment>
<proteinExistence type="inferred from homology"/>
<evidence type="ECO:0000313" key="11">
    <source>
        <dbReference type="EMBL" id="HIK01003.1"/>
    </source>
</evidence>
<dbReference type="Gene3D" id="3.20.20.70">
    <property type="entry name" value="Aldolase class I"/>
    <property type="match status" value="1"/>
</dbReference>
<sequence length="337" mass="38928">MKQLLKLKTEQPKVLEQSVEKVRSILEKQQYDFFGKHGAVKTCHYTKNSLHGKTACYKQQFYGIQSHQCIQMTPSVDLCNYNCTFCWRPMEYAPGHEIPWSEADDPKTLVEKSIQAQMKQLIGFKGDPTAVPEKVKEMFYPKHVAISLSGEPTLYPRLGEMIAEYHKHGMTTFLVTNGSNPEAIQKLIDEHHEPTQLYISLSAPNEQLYYKIDRSQVKNGWQRLKKSLEAMCKLKCRTVVRLTLIRSAMIEPENYTELIKLAMPMFVEVKGYVHVGYSTYRLPESEMPMHNEIVGFAKKIAPLINYEFRAEKEESRVTLLAKPDIKETKIDFLKVKA</sequence>
<evidence type="ECO:0000256" key="8">
    <source>
        <dbReference type="ARBA" id="ARBA00049466"/>
    </source>
</evidence>
<evidence type="ECO:0000259" key="10">
    <source>
        <dbReference type="PROSITE" id="PS51918"/>
    </source>
</evidence>
<evidence type="ECO:0000256" key="6">
    <source>
        <dbReference type="ARBA" id="ARBA00023014"/>
    </source>
</evidence>
<protein>
    <recommendedName>
        <fullName evidence="9">S-adenosyl-L-methionine-dependent tRNA 4-demethylwyosine synthase</fullName>
        <ecNumber evidence="9">4.1.3.44</ecNumber>
    </recommendedName>
    <alternativeName>
        <fullName evidence="9">tRNA wyosine derivatives biosynthesis protein Taw1</fullName>
    </alternativeName>
</protein>
<dbReference type="EC" id="4.1.3.44" evidence="9"/>
<dbReference type="Pfam" id="PF04055">
    <property type="entry name" value="Radical_SAM"/>
    <property type="match status" value="1"/>
</dbReference>
<dbReference type="PANTHER" id="PTHR13930:SF0">
    <property type="entry name" value="S-ADENOSYL-L-METHIONINE-DEPENDENT TRNA 4-DEMETHYLWYOSINE SYNTHASE TYW1-RELATED"/>
    <property type="match status" value="1"/>
</dbReference>
<feature type="domain" description="Radical SAM core" evidence="10">
    <location>
        <begin position="62"/>
        <end position="303"/>
    </location>
</feature>
<dbReference type="GO" id="GO:0008033">
    <property type="term" value="P:tRNA processing"/>
    <property type="evidence" value="ECO:0007669"/>
    <property type="project" value="UniProtKB-UniRule"/>
</dbReference>
<dbReference type="InterPro" id="IPR013785">
    <property type="entry name" value="Aldolase_TIM"/>
</dbReference>
<feature type="binding site" evidence="9">
    <location>
        <position position="79"/>
    </location>
    <ligand>
        <name>[4Fe-4S] cluster</name>
        <dbReference type="ChEBI" id="CHEBI:49883"/>
        <label>2</label>
        <note>4Fe-4S-S-AdoMet</note>
    </ligand>
</feature>
<keyword evidence="9" id="KW-0963">Cytoplasm</keyword>
<organism evidence="11 12">
    <name type="scientific">Candidatus Naiadarchaeum limnaeum</name>
    <dbReference type="NCBI Taxonomy" id="2756139"/>
    <lineage>
        <taxon>Archaea</taxon>
        <taxon>Candidatus Undinarchaeota</taxon>
        <taxon>Candidatus Undinarchaeia</taxon>
        <taxon>Candidatus Naiadarchaeales</taxon>
        <taxon>Candidatus Naiadarchaeaceae</taxon>
        <taxon>Candidatus Naiadarchaeum</taxon>
    </lineage>
</organism>
<evidence type="ECO:0000313" key="12">
    <source>
        <dbReference type="Proteomes" id="UP000646946"/>
    </source>
</evidence>
<keyword evidence="5 9" id="KW-0408">Iron</keyword>
<feature type="binding site" evidence="9">
    <location>
        <position position="83"/>
    </location>
    <ligand>
        <name>[4Fe-4S] cluster</name>
        <dbReference type="ChEBI" id="CHEBI:49883"/>
        <label>2</label>
        <note>4Fe-4S-S-AdoMet</note>
    </ligand>
</feature>
<keyword evidence="2 9" id="KW-0949">S-adenosyl-L-methionine</keyword>
<dbReference type="HAMAP" id="MF_01921">
    <property type="entry name" value="TYW1_archaea"/>
    <property type="match status" value="1"/>
</dbReference>
<comment type="subunit">
    <text evidence="9">Monomer.</text>
</comment>
<dbReference type="CDD" id="cd01335">
    <property type="entry name" value="Radical_SAM"/>
    <property type="match status" value="1"/>
</dbReference>
<comment type="subcellular location">
    <subcellularLocation>
        <location evidence="9">Cytoplasm</location>
    </subcellularLocation>
</comment>
<comment type="caution">
    <text evidence="11">The sequence shown here is derived from an EMBL/GenBank/DDBJ whole genome shotgun (WGS) entry which is preliminary data.</text>
</comment>
<feature type="binding site" evidence="9">
    <location>
        <position position="69"/>
    </location>
    <ligand>
        <name>[4Fe-4S] cluster</name>
        <dbReference type="ChEBI" id="CHEBI:49883"/>
        <label>1</label>
    </ligand>
</feature>
<dbReference type="InterPro" id="IPR023993">
    <property type="entry name" value="TYW1_archaea"/>
</dbReference>
<keyword evidence="7 9" id="KW-0456">Lyase</keyword>
<feature type="binding site" evidence="9">
    <location>
        <position position="86"/>
    </location>
    <ligand>
        <name>[4Fe-4S] cluster</name>
        <dbReference type="ChEBI" id="CHEBI:49883"/>
        <label>2</label>
        <note>4Fe-4S-S-AdoMet</note>
    </ligand>
</feature>
<keyword evidence="3 9" id="KW-0819">tRNA processing</keyword>
<accession>A0A832V2X1</accession>
<dbReference type="InterPro" id="IPR013917">
    <property type="entry name" value="tRNA_wybutosine-synth"/>
</dbReference>
<evidence type="ECO:0000256" key="5">
    <source>
        <dbReference type="ARBA" id="ARBA00023004"/>
    </source>
</evidence>
<dbReference type="SUPFAM" id="SSF102114">
    <property type="entry name" value="Radical SAM enzymes"/>
    <property type="match status" value="1"/>
</dbReference>
<dbReference type="AlphaFoldDB" id="A0A832V2X1"/>
<feature type="binding site" evidence="9">
    <location>
        <position position="56"/>
    </location>
    <ligand>
        <name>[4Fe-4S] cluster</name>
        <dbReference type="ChEBI" id="CHEBI:49883"/>
        <label>1</label>
    </ligand>
</feature>
<evidence type="ECO:0000256" key="4">
    <source>
        <dbReference type="ARBA" id="ARBA00022723"/>
    </source>
</evidence>